<protein>
    <submittedName>
        <fullName evidence="1">Uncharacterized protein</fullName>
    </submittedName>
</protein>
<evidence type="ECO:0000313" key="2">
    <source>
        <dbReference type="Proteomes" id="UP001367508"/>
    </source>
</evidence>
<reference evidence="1 2" key="1">
    <citation type="submission" date="2024-01" db="EMBL/GenBank/DDBJ databases">
        <title>The genomes of 5 underutilized Papilionoideae crops provide insights into root nodulation and disease resistanc.</title>
        <authorList>
            <person name="Jiang F."/>
        </authorList>
    </citation>
    <scope>NUCLEOTIDE SEQUENCE [LARGE SCALE GENOMIC DNA]</scope>
    <source>
        <strain evidence="1">LVBAO_FW01</strain>
        <tissue evidence="1">Leaves</tissue>
    </source>
</reference>
<keyword evidence="2" id="KW-1185">Reference proteome</keyword>
<name>A0AAN9R6N1_CANGL</name>
<accession>A0AAN9R6N1</accession>
<comment type="caution">
    <text evidence="1">The sequence shown here is derived from an EMBL/GenBank/DDBJ whole genome shotgun (WGS) entry which is preliminary data.</text>
</comment>
<dbReference type="Proteomes" id="UP001367508">
    <property type="component" value="Unassembled WGS sequence"/>
</dbReference>
<gene>
    <name evidence="1" type="ORF">VNO77_03249</name>
</gene>
<organism evidence="1 2">
    <name type="scientific">Canavalia gladiata</name>
    <name type="common">Sword bean</name>
    <name type="synonym">Dolichos gladiatus</name>
    <dbReference type="NCBI Taxonomy" id="3824"/>
    <lineage>
        <taxon>Eukaryota</taxon>
        <taxon>Viridiplantae</taxon>
        <taxon>Streptophyta</taxon>
        <taxon>Embryophyta</taxon>
        <taxon>Tracheophyta</taxon>
        <taxon>Spermatophyta</taxon>
        <taxon>Magnoliopsida</taxon>
        <taxon>eudicotyledons</taxon>
        <taxon>Gunneridae</taxon>
        <taxon>Pentapetalae</taxon>
        <taxon>rosids</taxon>
        <taxon>fabids</taxon>
        <taxon>Fabales</taxon>
        <taxon>Fabaceae</taxon>
        <taxon>Papilionoideae</taxon>
        <taxon>50 kb inversion clade</taxon>
        <taxon>NPAAA clade</taxon>
        <taxon>indigoferoid/millettioid clade</taxon>
        <taxon>Phaseoleae</taxon>
        <taxon>Canavalia</taxon>
    </lineage>
</organism>
<dbReference type="AlphaFoldDB" id="A0AAN9R6N1"/>
<evidence type="ECO:0000313" key="1">
    <source>
        <dbReference type="EMBL" id="KAK7361202.1"/>
    </source>
</evidence>
<proteinExistence type="predicted"/>
<dbReference type="EMBL" id="JAYMYQ010000001">
    <property type="protein sequence ID" value="KAK7361202.1"/>
    <property type="molecule type" value="Genomic_DNA"/>
</dbReference>
<sequence length="89" mass="10453">MHACTRRELLEGGSFFFGELRRSGDLAYPILEISREHFRERSPSVSFLDAIAQDSKIRKCSVSMHLPRLHNLKSRLQRFTRHNIRLQNS</sequence>